<organism evidence="3 4">
    <name type="scientific">Phytophthora palmivora</name>
    <dbReference type="NCBI Taxonomy" id="4796"/>
    <lineage>
        <taxon>Eukaryota</taxon>
        <taxon>Sar</taxon>
        <taxon>Stramenopiles</taxon>
        <taxon>Oomycota</taxon>
        <taxon>Peronosporomycetes</taxon>
        <taxon>Peronosporales</taxon>
        <taxon>Peronosporaceae</taxon>
        <taxon>Phytophthora</taxon>
    </lineage>
</organism>
<keyword evidence="4" id="KW-1185">Reference proteome</keyword>
<comment type="caution">
    <text evidence="3">The sequence shown here is derived from an EMBL/GenBank/DDBJ whole genome shotgun (WGS) entry which is preliminary data.</text>
</comment>
<evidence type="ECO:0000256" key="1">
    <source>
        <dbReference type="SAM" id="MobiDB-lite"/>
    </source>
</evidence>
<evidence type="ECO:0000313" key="4">
    <source>
        <dbReference type="Proteomes" id="UP000237271"/>
    </source>
</evidence>
<feature type="non-terminal residue" evidence="3">
    <location>
        <position position="550"/>
    </location>
</feature>
<dbReference type="Pfam" id="PF17921">
    <property type="entry name" value="Integrase_H2C2"/>
    <property type="match status" value="1"/>
</dbReference>
<dbReference type="InterPro" id="IPR041588">
    <property type="entry name" value="Integrase_H2C2"/>
</dbReference>
<dbReference type="AlphaFoldDB" id="A0A2P4Y5J1"/>
<name>A0A2P4Y5J1_9STRA</name>
<dbReference type="OrthoDB" id="128646at2759"/>
<accession>A0A2P4Y5J1</accession>
<proteinExistence type="predicted"/>
<dbReference type="Gene3D" id="1.10.340.70">
    <property type="match status" value="1"/>
</dbReference>
<feature type="compositionally biased region" description="Basic residues" evidence="1">
    <location>
        <begin position="321"/>
        <end position="333"/>
    </location>
</feature>
<evidence type="ECO:0000259" key="2">
    <source>
        <dbReference type="Pfam" id="PF17921"/>
    </source>
</evidence>
<dbReference type="EMBL" id="NCKW01005302">
    <property type="protein sequence ID" value="POM73080.1"/>
    <property type="molecule type" value="Genomic_DNA"/>
</dbReference>
<dbReference type="Proteomes" id="UP000237271">
    <property type="component" value="Unassembled WGS sequence"/>
</dbReference>
<evidence type="ECO:0000313" key="3">
    <source>
        <dbReference type="EMBL" id="POM73080.1"/>
    </source>
</evidence>
<sequence length="550" mass="60280">MRCFRCQKPDHRTAHCRAPTPVVMNVSVANDVTVAHPAKTATIGRRDGYLVAEPPPSPHVLRARLSATTSRSDSRLILLSLHVEGALRPIRALLDSGATRNFAGGQSLSVLPADLPLSEGPVYMVIKYTDGKPRQLLRRSATFSYGFDGFRSSEFLVIELIGFFDCVSGVSARRQHNIVWLTRTVRLRDINVNAVLASLSGTPNNWPHLTVMDPDSMTTAAREACNGPSCAACEQTTCTDPELETQDGLSRSGEQRLPSEDVGVVERGLPRAVKQRFPRLRGGLPDEADADVVFRRPSASAADMIEHDLSSSAETEFERVVRRRGRRKPRHPRTLSSDPTESEVRSVLTKSASDTTPCVQDVRVACPPRDAAVITKLSELSRKHFLRDLKHGEIDQVCVIAVDDATSTAAVVVDAEAPLSDGRARPKGTEPKRVHEARYAAQSLPALEAFGKPDVPLDDQVSGGSVRLDAAPVHPHSRARVDQYGLDGDLLTYSSVVSTDPPRIVIPLDDDLQARQIHELHDPPSSGHLGREKTFASLSRAFYWPHMNKW</sequence>
<reference evidence="3 4" key="1">
    <citation type="journal article" date="2017" name="Genome Biol. Evol.">
        <title>Phytophthora megakarya and P. palmivora, closely related causal agents of cacao black pod rot, underwent increases in genome sizes and gene numbers by different mechanisms.</title>
        <authorList>
            <person name="Ali S.S."/>
            <person name="Shao J."/>
            <person name="Lary D.J."/>
            <person name="Kronmiller B."/>
            <person name="Shen D."/>
            <person name="Strem M.D."/>
            <person name="Amoako-Attah I."/>
            <person name="Akrofi A.Y."/>
            <person name="Begoude B.A."/>
            <person name="Ten Hoopen G.M."/>
            <person name="Coulibaly K."/>
            <person name="Kebe B.I."/>
            <person name="Melnick R.L."/>
            <person name="Guiltinan M.J."/>
            <person name="Tyler B.M."/>
            <person name="Meinhardt L.W."/>
            <person name="Bailey B.A."/>
        </authorList>
    </citation>
    <scope>NUCLEOTIDE SEQUENCE [LARGE SCALE GENOMIC DNA]</scope>
    <source>
        <strain evidence="4">sbr112.9</strain>
    </source>
</reference>
<gene>
    <name evidence="3" type="ORF">PHPALM_10110</name>
</gene>
<protein>
    <submittedName>
        <fullName evidence="3">Polyprotein</fullName>
    </submittedName>
</protein>
<feature type="domain" description="Integrase zinc-binding" evidence="2">
    <location>
        <begin position="510"/>
        <end position="549"/>
    </location>
</feature>
<feature type="region of interest" description="Disordered" evidence="1">
    <location>
        <begin position="310"/>
        <end position="352"/>
    </location>
</feature>